<evidence type="ECO:0000256" key="9">
    <source>
        <dbReference type="HAMAP-Rule" id="MF_00211"/>
    </source>
</evidence>
<dbReference type="Gene3D" id="1.20.970.10">
    <property type="entry name" value="Transferase, Pyrimidine Nucleoside Phosphorylase, Chain C"/>
    <property type="match status" value="1"/>
</dbReference>
<accession>A0A3N1P8T6</accession>
<dbReference type="SUPFAM" id="SSF52418">
    <property type="entry name" value="Nucleoside phosphorylase/phosphoribosyltransferase catalytic domain"/>
    <property type="match status" value="1"/>
</dbReference>
<dbReference type="Pfam" id="PF00591">
    <property type="entry name" value="Glycos_transf_3"/>
    <property type="match status" value="1"/>
</dbReference>
<feature type="domain" description="Glycosyl transferase family 3" evidence="10">
    <location>
        <begin position="70"/>
        <end position="320"/>
    </location>
</feature>
<evidence type="ECO:0000256" key="8">
    <source>
        <dbReference type="ARBA" id="ARBA00061188"/>
    </source>
</evidence>
<comment type="subunit">
    <text evidence="9">Homodimer.</text>
</comment>
<comment type="caution">
    <text evidence="9">Lacks conserved residue(s) required for the propagation of feature annotation.</text>
</comment>
<keyword evidence="13" id="KW-1185">Reference proteome</keyword>
<dbReference type="Pfam" id="PF02885">
    <property type="entry name" value="Glycos_trans_3N"/>
    <property type="match status" value="1"/>
</dbReference>
<keyword evidence="9" id="KW-0460">Magnesium</keyword>
<gene>
    <name evidence="9" type="primary">trpD</name>
    <name evidence="12" type="ORF">EDC28_106213</name>
</gene>
<dbReference type="PANTHER" id="PTHR43285">
    <property type="entry name" value="ANTHRANILATE PHOSPHORIBOSYLTRANSFERASE"/>
    <property type="match status" value="1"/>
</dbReference>
<keyword evidence="2 9" id="KW-0028">Amino-acid biosynthesis</keyword>
<proteinExistence type="inferred from homology"/>
<feature type="binding site" evidence="9">
    <location>
        <position position="77"/>
    </location>
    <ligand>
        <name>anthranilate</name>
        <dbReference type="ChEBI" id="CHEBI:16567"/>
        <label>1</label>
    </ligand>
</feature>
<feature type="binding site" evidence="9">
    <location>
        <position position="77"/>
    </location>
    <ligand>
        <name>5-phospho-alpha-D-ribose 1-diphosphate</name>
        <dbReference type="ChEBI" id="CHEBI:58017"/>
    </ligand>
</feature>
<dbReference type="UniPathway" id="UPA00035">
    <property type="reaction ID" value="UER00041"/>
</dbReference>
<feature type="domain" description="Glycosyl transferase family 3 N-terminal" evidence="11">
    <location>
        <begin position="3"/>
        <end position="62"/>
    </location>
</feature>
<organism evidence="12 13">
    <name type="scientific">Gallaecimonas pentaromativorans</name>
    <dbReference type="NCBI Taxonomy" id="584787"/>
    <lineage>
        <taxon>Bacteria</taxon>
        <taxon>Pseudomonadati</taxon>
        <taxon>Pseudomonadota</taxon>
        <taxon>Gammaproteobacteria</taxon>
        <taxon>Enterobacterales</taxon>
        <taxon>Gallaecimonadaceae</taxon>
        <taxon>Gallaecimonas</taxon>
    </lineage>
</organism>
<comment type="similarity">
    <text evidence="9">Belongs to the anthranilate phosphoribosyltransferase family.</text>
</comment>
<dbReference type="GO" id="GO:0000287">
    <property type="term" value="F:magnesium ion binding"/>
    <property type="evidence" value="ECO:0007669"/>
    <property type="project" value="UniProtKB-UniRule"/>
</dbReference>
<name>A0A3N1P8T6_9GAMM</name>
<feature type="binding site" evidence="9">
    <location>
        <begin position="105"/>
        <end position="113"/>
    </location>
    <ligand>
        <name>5-phospho-alpha-D-ribose 1-diphosphate</name>
        <dbReference type="ChEBI" id="CHEBI:58017"/>
    </ligand>
</feature>
<evidence type="ECO:0000256" key="7">
    <source>
        <dbReference type="ARBA" id="ARBA00052328"/>
    </source>
</evidence>
<evidence type="ECO:0000313" key="13">
    <source>
        <dbReference type="Proteomes" id="UP000268033"/>
    </source>
</evidence>
<dbReference type="HAMAP" id="MF_00211">
    <property type="entry name" value="TrpD"/>
    <property type="match status" value="1"/>
</dbReference>
<keyword evidence="6 9" id="KW-0057">Aromatic amino acid biosynthesis</keyword>
<evidence type="ECO:0000256" key="3">
    <source>
        <dbReference type="ARBA" id="ARBA00022676"/>
    </source>
</evidence>
<dbReference type="InterPro" id="IPR000312">
    <property type="entry name" value="Glycosyl_Trfase_fam3"/>
</dbReference>
<dbReference type="InterPro" id="IPR035902">
    <property type="entry name" value="Nuc_phospho_transferase"/>
</dbReference>
<feature type="binding site" evidence="9">
    <location>
        <position position="108"/>
    </location>
    <ligand>
        <name>anthranilate</name>
        <dbReference type="ChEBI" id="CHEBI:16567"/>
        <label>1</label>
    </ligand>
</feature>
<dbReference type="InterPro" id="IPR005940">
    <property type="entry name" value="Anthranilate_Pribosyl_Tfrase"/>
</dbReference>
<dbReference type="AlphaFoldDB" id="A0A3N1P8T6"/>
<feature type="binding site" evidence="9">
    <location>
        <position position="221"/>
    </location>
    <ligand>
        <name>Mg(2+)</name>
        <dbReference type="ChEBI" id="CHEBI:18420"/>
        <label>2</label>
    </ligand>
</feature>
<evidence type="ECO:0000256" key="2">
    <source>
        <dbReference type="ARBA" id="ARBA00022605"/>
    </source>
</evidence>
<dbReference type="Gene3D" id="3.40.1030.10">
    <property type="entry name" value="Nucleoside phosphorylase/phosphoribosyltransferase catalytic domain"/>
    <property type="match status" value="1"/>
</dbReference>
<dbReference type="PANTHER" id="PTHR43285:SF2">
    <property type="entry name" value="ANTHRANILATE PHOSPHORIBOSYLTRANSFERASE"/>
    <property type="match status" value="1"/>
</dbReference>
<dbReference type="RefSeq" id="WP_123421845.1">
    <property type="nucleotide sequence ID" value="NZ_RJUL01000006.1"/>
</dbReference>
<dbReference type="SUPFAM" id="SSF47648">
    <property type="entry name" value="Nucleoside phosphorylase/phosphoribosyltransferase N-terminal domain"/>
    <property type="match status" value="1"/>
</dbReference>
<evidence type="ECO:0000256" key="5">
    <source>
        <dbReference type="ARBA" id="ARBA00022822"/>
    </source>
</evidence>
<keyword evidence="4 9" id="KW-0808">Transferase</keyword>
<reference evidence="12 13" key="1">
    <citation type="submission" date="2018-11" db="EMBL/GenBank/DDBJ databases">
        <title>Genomic Encyclopedia of Type Strains, Phase IV (KMG-IV): sequencing the most valuable type-strain genomes for metagenomic binning, comparative biology and taxonomic classification.</title>
        <authorList>
            <person name="Goeker M."/>
        </authorList>
    </citation>
    <scope>NUCLEOTIDE SEQUENCE [LARGE SCALE GENOMIC DNA]</scope>
    <source>
        <strain evidence="12 13">DSM 21945</strain>
    </source>
</reference>
<feature type="binding site" evidence="9">
    <location>
        <position position="222"/>
    </location>
    <ligand>
        <name>Mg(2+)</name>
        <dbReference type="ChEBI" id="CHEBI:18420"/>
        <label>2</label>
    </ligand>
</feature>
<keyword evidence="9" id="KW-0479">Metal-binding</keyword>
<dbReference type="NCBIfam" id="TIGR01245">
    <property type="entry name" value="trpD"/>
    <property type="match status" value="1"/>
</dbReference>
<evidence type="ECO:0000256" key="4">
    <source>
        <dbReference type="ARBA" id="ARBA00022679"/>
    </source>
</evidence>
<feature type="binding site" evidence="9">
    <location>
        <position position="163"/>
    </location>
    <ligand>
        <name>anthranilate</name>
        <dbReference type="ChEBI" id="CHEBI:16567"/>
        <label>2</label>
    </ligand>
</feature>
<comment type="function">
    <text evidence="9">Catalyzes the transfer of the phosphoribosyl group of 5-phosphorylribose-1-pyrophosphate (PRPP) to anthranilate to yield N-(5'-phosphoribosyl)-anthranilate (PRA).</text>
</comment>
<keyword evidence="3 9" id="KW-0328">Glycosyltransferase</keyword>
<feature type="binding site" evidence="9">
    <location>
        <position position="222"/>
    </location>
    <ligand>
        <name>Mg(2+)</name>
        <dbReference type="ChEBI" id="CHEBI:18420"/>
        <label>1</label>
    </ligand>
</feature>
<dbReference type="Proteomes" id="UP000268033">
    <property type="component" value="Unassembled WGS sequence"/>
</dbReference>
<dbReference type="EMBL" id="RJUL01000006">
    <property type="protein sequence ID" value="ROQ24965.1"/>
    <property type="molecule type" value="Genomic_DNA"/>
</dbReference>
<sequence length="336" mass="34804">MSLEKLLKGERLSALESQAFFAKMAAGDMDPLHLAAALAAMKVRGETSEELQGLAQALLAAAKPFPRPAGDIVDCAGTGGDGANTLNISTTAAFVAAAAGVRIAKHGNKAVSSQSGSTDVLSALGIPVLVEPELARKALEATNLCFLAAPQYHPGIKHAMPVRQALKTRTLFNLVGPLVNPARPNFQLMGVYDPALLETIAQALMAMGVERGLVVHGSGLDELALHGPTQVVEIRDGALIQYQLTPADLGLNSASIEQLAGGDGAFNARALEKLLARGEPGPYFDAVAANAGALLYLADITHTLKEGVAKAGDIIRSGQAMATLVQLKETLRGHSA</sequence>
<dbReference type="InterPro" id="IPR036320">
    <property type="entry name" value="Glycosyl_Trfase_fam3_N_dom_sf"/>
</dbReference>
<comment type="similarity">
    <text evidence="8">In the C-terminal section; belongs to the anthranilate phosphoribosyltransferase family.</text>
</comment>
<dbReference type="FunFam" id="3.40.1030.10:FF:000002">
    <property type="entry name" value="Anthranilate phosphoribosyltransferase"/>
    <property type="match status" value="1"/>
</dbReference>
<evidence type="ECO:0000256" key="6">
    <source>
        <dbReference type="ARBA" id="ARBA00023141"/>
    </source>
</evidence>
<feature type="binding site" evidence="9">
    <location>
        <begin position="87"/>
        <end position="90"/>
    </location>
    <ligand>
        <name>5-phospho-alpha-D-ribose 1-diphosphate</name>
        <dbReference type="ChEBI" id="CHEBI:58017"/>
    </ligand>
</feature>
<feature type="binding site" evidence="9">
    <location>
        <position position="89"/>
    </location>
    <ligand>
        <name>Mg(2+)</name>
        <dbReference type="ChEBI" id="CHEBI:18420"/>
        <label>1</label>
    </ligand>
</feature>
<evidence type="ECO:0000313" key="12">
    <source>
        <dbReference type="EMBL" id="ROQ24965.1"/>
    </source>
</evidence>
<comment type="pathway">
    <text evidence="1 9">Amino-acid biosynthesis; L-tryptophan biosynthesis; L-tryptophan from chorismate: step 2/5.</text>
</comment>
<dbReference type="EC" id="2.4.2.18" evidence="9"/>
<feature type="binding site" evidence="9">
    <location>
        <begin position="80"/>
        <end position="81"/>
    </location>
    <ligand>
        <name>5-phospho-alpha-D-ribose 1-diphosphate</name>
        <dbReference type="ChEBI" id="CHEBI:58017"/>
    </ligand>
</feature>
<dbReference type="InterPro" id="IPR017459">
    <property type="entry name" value="Glycosyl_Trfase_fam3_N_dom"/>
</dbReference>
<protein>
    <recommendedName>
        <fullName evidence="9">Anthranilate phosphoribosyltransferase</fullName>
        <ecNumber evidence="9">2.4.2.18</ecNumber>
    </recommendedName>
</protein>
<evidence type="ECO:0000259" key="11">
    <source>
        <dbReference type="Pfam" id="PF02885"/>
    </source>
</evidence>
<comment type="catalytic activity">
    <reaction evidence="7 9">
        <text>N-(5-phospho-beta-D-ribosyl)anthranilate + diphosphate = 5-phospho-alpha-D-ribose 1-diphosphate + anthranilate</text>
        <dbReference type="Rhea" id="RHEA:11768"/>
        <dbReference type="ChEBI" id="CHEBI:16567"/>
        <dbReference type="ChEBI" id="CHEBI:18277"/>
        <dbReference type="ChEBI" id="CHEBI:33019"/>
        <dbReference type="ChEBI" id="CHEBI:58017"/>
        <dbReference type="EC" id="2.4.2.18"/>
    </reaction>
</comment>
<keyword evidence="5 9" id="KW-0822">Tryptophan biosynthesis</keyword>
<comment type="caution">
    <text evidence="12">The sequence shown here is derived from an EMBL/GenBank/DDBJ whole genome shotgun (WGS) entry which is preliminary data.</text>
</comment>
<feature type="binding site" evidence="9">
    <location>
        <position position="117"/>
    </location>
    <ligand>
        <name>5-phospho-alpha-D-ribose 1-diphosphate</name>
        <dbReference type="ChEBI" id="CHEBI:58017"/>
    </ligand>
</feature>
<comment type="cofactor">
    <cofactor evidence="9">
        <name>Mg(2+)</name>
        <dbReference type="ChEBI" id="CHEBI:18420"/>
    </cofactor>
    <text evidence="9">Binds 2 magnesium ions per monomer.</text>
</comment>
<dbReference type="GO" id="GO:0000162">
    <property type="term" value="P:L-tryptophan biosynthetic process"/>
    <property type="evidence" value="ECO:0007669"/>
    <property type="project" value="UniProtKB-UniRule"/>
</dbReference>
<feature type="binding site" evidence="9">
    <location>
        <position position="85"/>
    </location>
    <ligand>
        <name>5-phospho-alpha-D-ribose 1-diphosphate</name>
        <dbReference type="ChEBI" id="CHEBI:58017"/>
    </ligand>
</feature>
<dbReference type="GO" id="GO:0004048">
    <property type="term" value="F:anthranilate phosphoribosyltransferase activity"/>
    <property type="evidence" value="ECO:0007669"/>
    <property type="project" value="UniProtKB-UniRule"/>
</dbReference>
<evidence type="ECO:0000259" key="10">
    <source>
        <dbReference type="Pfam" id="PF00591"/>
    </source>
</evidence>
<dbReference type="STRING" id="584787.GCA_001247655_03991"/>
<evidence type="ECO:0000256" key="1">
    <source>
        <dbReference type="ARBA" id="ARBA00004907"/>
    </source>
</evidence>
<dbReference type="GO" id="GO:0005829">
    <property type="term" value="C:cytosol"/>
    <property type="evidence" value="ECO:0007669"/>
    <property type="project" value="TreeGrafter"/>
</dbReference>